<evidence type="ECO:0000256" key="1">
    <source>
        <dbReference type="SAM" id="Phobius"/>
    </source>
</evidence>
<keyword evidence="1" id="KW-1133">Transmembrane helix</keyword>
<evidence type="ECO:0000313" key="2">
    <source>
        <dbReference type="EMBL" id="THB61821.1"/>
    </source>
</evidence>
<organism evidence="2 3">
    <name type="scientific">Vagococcus silagei</name>
    <dbReference type="NCBI Taxonomy" id="2508885"/>
    <lineage>
        <taxon>Bacteria</taxon>
        <taxon>Bacillati</taxon>
        <taxon>Bacillota</taxon>
        <taxon>Bacilli</taxon>
        <taxon>Lactobacillales</taxon>
        <taxon>Enterococcaceae</taxon>
        <taxon>Vagococcus</taxon>
    </lineage>
</organism>
<feature type="transmembrane region" description="Helical" evidence="1">
    <location>
        <begin position="57"/>
        <end position="79"/>
    </location>
</feature>
<keyword evidence="3" id="KW-1185">Reference proteome</keyword>
<dbReference type="RefSeq" id="WP_136136268.1">
    <property type="nucleotide sequence ID" value="NZ_SDGV01000007.1"/>
</dbReference>
<sequence>MDALLTLLFANISKFLNYLNINPRLQNKIFTIASIFPTLYMLRIVKGYFNNQNYVRFFIFLVIFIVLVYFIILNFIYYFKDRKVKWDVTNFIEDIVPEDLTYNADGTVATPTGTPVIHGKALPLRFFEDSDFILEEIINQLIASGELTTNSLDENQYLLDKYALIPYYRIKKDKLMIGSSYADLKEIAEIKLDENEVHTLIPLGVFILGGPYQLDGITYKQPYTIELRVKAEDEPVTETRSQRFKA</sequence>
<name>A0A4S3B419_9ENTE</name>
<dbReference type="EMBL" id="SDGV01000007">
    <property type="protein sequence ID" value="THB61821.1"/>
    <property type="molecule type" value="Genomic_DNA"/>
</dbReference>
<dbReference type="Pfam" id="PF20386">
    <property type="entry name" value="DUF6681"/>
    <property type="match status" value="1"/>
</dbReference>
<evidence type="ECO:0000313" key="3">
    <source>
        <dbReference type="Proteomes" id="UP000310506"/>
    </source>
</evidence>
<keyword evidence="1" id="KW-0812">Transmembrane</keyword>
<dbReference type="Proteomes" id="UP000310506">
    <property type="component" value="Unassembled WGS sequence"/>
</dbReference>
<dbReference type="OrthoDB" id="2192445at2"/>
<dbReference type="AlphaFoldDB" id="A0A4S3B419"/>
<dbReference type="InterPro" id="IPR046503">
    <property type="entry name" value="DUF6681"/>
</dbReference>
<proteinExistence type="predicted"/>
<gene>
    <name evidence="2" type="ORF">ESZ54_03350</name>
</gene>
<comment type="caution">
    <text evidence="2">The sequence shown here is derived from an EMBL/GenBank/DDBJ whole genome shotgun (WGS) entry which is preliminary data.</text>
</comment>
<protein>
    <submittedName>
        <fullName evidence="2">Uncharacterized protein</fullName>
    </submittedName>
</protein>
<reference evidence="2 3" key="1">
    <citation type="submission" date="2019-01" db="EMBL/GenBank/DDBJ databases">
        <title>Vagococcus silagei sp. nov. isolated from brewer's grain.</title>
        <authorList>
            <person name="Guu J.-R."/>
        </authorList>
    </citation>
    <scope>NUCLEOTIDE SEQUENCE [LARGE SCALE GENOMIC DNA]</scope>
    <source>
        <strain evidence="2 3">2B-2</strain>
    </source>
</reference>
<accession>A0A4S3B419</accession>
<keyword evidence="1" id="KW-0472">Membrane</keyword>